<organism evidence="2 3">
    <name type="scientific">Selenomonas ruminantium</name>
    <dbReference type="NCBI Taxonomy" id="971"/>
    <lineage>
        <taxon>Bacteria</taxon>
        <taxon>Bacillati</taxon>
        <taxon>Bacillota</taxon>
        <taxon>Negativicutes</taxon>
        <taxon>Selenomonadales</taxon>
        <taxon>Selenomonadaceae</taxon>
        <taxon>Selenomonas</taxon>
    </lineage>
</organism>
<accession>A0A1I3I673</accession>
<protein>
    <submittedName>
        <fullName evidence="2">Uncharacterized protein</fullName>
    </submittedName>
</protein>
<sequence>MFLLWWTLTLLSIFDHRWLQRPRRRETPLPTLLPLPMSRIDRSVLPLVTGSGVAPLVDGPAAVHVVCDTWRDVLAHLPHRTSRHPQAVPLSFIRDNPRGGTEGRGPSLHVDASASTLRPLSPYGPDRRGLPPFPRFPALRFCCSSGRNGELVPRIGGQGAWQPSLRSGRLRRPARAVRDSSRRRTPCPQCLDAASWASRCLLVDTSHQQASNRSGGRHAVHFALDAFRSSR</sequence>
<dbReference type="AlphaFoldDB" id="A0A1I3I673"/>
<name>A0A1I3I673_SELRU</name>
<proteinExistence type="predicted"/>
<evidence type="ECO:0000313" key="3">
    <source>
        <dbReference type="Proteomes" id="UP000183639"/>
    </source>
</evidence>
<evidence type="ECO:0000256" key="1">
    <source>
        <dbReference type="SAM" id="MobiDB-lite"/>
    </source>
</evidence>
<dbReference type="EMBL" id="FOQK01000039">
    <property type="protein sequence ID" value="SFI43389.1"/>
    <property type="molecule type" value="Genomic_DNA"/>
</dbReference>
<feature type="region of interest" description="Disordered" evidence="1">
    <location>
        <begin position="162"/>
        <end position="184"/>
    </location>
</feature>
<reference evidence="2 3" key="1">
    <citation type="submission" date="2016-10" db="EMBL/GenBank/DDBJ databases">
        <authorList>
            <person name="de Groot N.N."/>
        </authorList>
    </citation>
    <scope>NUCLEOTIDE SEQUENCE [LARGE SCALE GENOMIC DNA]</scope>
    <source>
        <strain evidence="2 3">Z108</strain>
    </source>
</reference>
<dbReference type="Proteomes" id="UP000183639">
    <property type="component" value="Unassembled WGS sequence"/>
</dbReference>
<feature type="region of interest" description="Disordered" evidence="1">
    <location>
        <begin position="88"/>
        <end position="110"/>
    </location>
</feature>
<evidence type="ECO:0000313" key="2">
    <source>
        <dbReference type="EMBL" id="SFI43389.1"/>
    </source>
</evidence>
<gene>
    <name evidence="2" type="ORF">SAMN04487861_1391</name>
</gene>